<evidence type="ECO:0000256" key="1">
    <source>
        <dbReference type="SAM" id="Phobius"/>
    </source>
</evidence>
<comment type="caution">
    <text evidence="2">The sequence shown here is derived from an EMBL/GenBank/DDBJ whole genome shotgun (WGS) entry which is preliminary data.</text>
</comment>
<keyword evidence="1" id="KW-0812">Transmembrane</keyword>
<keyword evidence="1" id="KW-0472">Membrane</keyword>
<accession>A0A937DAB0</accession>
<organism evidence="2 3">
    <name type="scientific">Aquimarina mytili</name>
    <dbReference type="NCBI Taxonomy" id="874423"/>
    <lineage>
        <taxon>Bacteria</taxon>
        <taxon>Pseudomonadati</taxon>
        <taxon>Bacteroidota</taxon>
        <taxon>Flavobacteriia</taxon>
        <taxon>Flavobacteriales</taxon>
        <taxon>Flavobacteriaceae</taxon>
        <taxon>Aquimarina</taxon>
    </lineage>
</organism>
<feature type="transmembrane region" description="Helical" evidence="1">
    <location>
        <begin position="49"/>
        <end position="68"/>
    </location>
</feature>
<evidence type="ECO:0000313" key="2">
    <source>
        <dbReference type="EMBL" id="MBL0684567.1"/>
    </source>
</evidence>
<feature type="transmembrane region" description="Helical" evidence="1">
    <location>
        <begin position="104"/>
        <end position="126"/>
    </location>
</feature>
<dbReference type="EMBL" id="JAERQJ010000005">
    <property type="protein sequence ID" value="MBL0684567.1"/>
    <property type="molecule type" value="Genomic_DNA"/>
</dbReference>
<dbReference type="RefSeq" id="WP_201921039.1">
    <property type="nucleotide sequence ID" value="NZ_BAABAX010000031.1"/>
</dbReference>
<keyword evidence="3" id="KW-1185">Reference proteome</keyword>
<evidence type="ECO:0000313" key="3">
    <source>
        <dbReference type="Proteomes" id="UP000651057"/>
    </source>
</evidence>
<gene>
    <name evidence="2" type="ORF">JJQ60_13640</name>
</gene>
<dbReference type="AlphaFoldDB" id="A0A937DAB0"/>
<feature type="transmembrane region" description="Helical" evidence="1">
    <location>
        <begin position="80"/>
        <end position="98"/>
    </location>
</feature>
<proteinExistence type="predicted"/>
<dbReference type="Proteomes" id="UP000651057">
    <property type="component" value="Unassembled WGS sequence"/>
</dbReference>
<keyword evidence="1" id="KW-1133">Transmembrane helix</keyword>
<sequence>MKKIILLLVFVILLSGLVTYYITNINYSSGVAGSAIANDTITLFTIQTFVIWLIYFSTLIILPFTVNYWIQRFSISQHDWWKVILVLESFAILFSYLATPPDMISTLLFFAICQPLVITNTIVVILKLKR</sequence>
<reference evidence="2" key="1">
    <citation type="submission" date="2021-01" db="EMBL/GenBank/DDBJ databases">
        <authorList>
            <person name="Zhong Y.L."/>
        </authorList>
    </citation>
    <scope>NUCLEOTIDE SEQUENCE</scope>
    <source>
        <strain evidence="2">KCTC 23302</strain>
    </source>
</reference>
<name>A0A937DAB0_9FLAO</name>
<protein>
    <submittedName>
        <fullName evidence="2">Uncharacterized protein</fullName>
    </submittedName>
</protein>